<name>A0A542YRK0_9MICO</name>
<keyword evidence="5" id="KW-1185">Reference proteome</keyword>
<dbReference type="PROSITE" id="PS00092">
    <property type="entry name" value="N6_MTASE"/>
    <property type="match status" value="1"/>
</dbReference>
<dbReference type="PIRSF" id="PIRSF004553">
    <property type="entry name" value="CHP00095"/>
    <property type="match status" value="1"/>
</dbReference>
<dbReference type="RefSeq" id="WP_141784817.1">
    <property type="nucleotide sequence ID" value="NZ_BAAAIK010000002.1"/>
</dbReference>
<dbReference type="GO" id="GO:0008168">
    <property type="term" value="F:methyltransferase activity"/>
    <property type="evidence" value="ECO:0007669"/>
    <property type="project" value="UniProtKB-KW"/>
</dbReference>
<dbReference type="InterPro" id="IPR004398">
    <property type="entry name" value="RNA_MeTrfase_RsmD"/>
</dbReference>
<dbReference type="Proteomes" id="UP000319516">
    <property type="component" value="Unassembled WGS sequence"/>
</dbReference>
<dbReference type="InterPro" id="IPR029063">
    <property type="entry name" value="SAM-dependent_MTases_sf"/>
</dbReference>
<reference evidence="4 5" key="1">
    <citation type="submission" date="2019-06" db="EMBL/GenBank/DDBJ databases">
        <title>Sequencing the genomes of 1000 actinobacteria strains.</title>
        <authorList>
            <person name="Klenk H.-P."/>
        </authorList>
    </citation>
    <scope>NUCLEOTIDE SEQUENCE [LARGE SCALE GENOMIC DNA]</scope>
    <source>
        <strain evidence="4 5">DSM 12335</strain>
    </source>
</reference>
<evidence type="ECO:0000256" key="1">
    <source>
        <dbReference type="ARBA" id="ARBA00022603"/>
    </source>
</evidence>
<accession>A0A542YRK0</accession>
<dbReference type="Gene3D" id="3.40.50.150">
    <property type="entry name" value="Vaccinia Virus protein VP39"/>
    <property type="match status" value="1"/>
</dbReference>
<feature type="region of interest" description="Disordered" evidence="3">
    <location>
        <begin position="177"/>
        <end position="206"/>
    </location>
</feature>
<dbReference type="NCBIfam" id="TIGR00095">
    <property type="entry name" value="16S rRNA (guanine(966)-N(2))-methyltransferase RsmD"/>
    <property type="match status" value="1"/>
</dbReference>
<dbReference type="GO" id="GO:0031167">
    <property type="term" value="P:rRNA methylation"/>
    <property type="evidence" value="ECO:0007669"/>
    <property type="project" value="InterPro"/>
</dbReference>
<gene>
    <name evidence="4" type="ORF">FB467_1841</name>
</gene>
<dbReference type="OrthoDB" id="9803017at2"/>
<protein>
    <submittedName>
        <fullName evidence="4">16S rRNA (Guanine966-N2)-methyltransferase</fullName>
    </submittedName>
</protein>
<organism evidence="4 5">
    <name type="scientific">Ornithinicoccus hortensis</name>
    <dbReference type="NCBI Taxonomy" id="82346"/>
    <lineage>
        <taxon>Bacteria</taxon>
        <taxon>Bacillati</taxon>
        <taxon>Actinomycetota</taxon>
        <taxon>Actinomycetes</taxon>
        <taxon>Micrococcales</taxon>
        <taxon>Intrasporangiaceae</taxon>
        <taxon>Ornithinicoccus</taxon>
    </lineage>
</organism>
<dbReference type="PANTHER" id="PTHR43542">
    <property type="entry name" value="METHYLTRANSFERASE"/>
    <property type="match status" value="1"/>
</dbReference>
<dbReference type="CDD" id="cd02440">
    <property type="entry name" value="AdoMet_MTases"/>
    <property type="match status" value="1"/>
</dbReference>
<keyword evidence="2 4" id="KW-0808">Transferase</keyword>
<dbReference type="SUPFAM" id="SSF53335">
    <property type="entry name" value="S-adenosyl-L-methionine-dependent methyltransferases"/>
    <property type="match status" value="1"/>
</dbReference>
<dbReference type="PANTHER" id="PTHR43542:SF1">
    <property type="entry name" value="METHYLTRANSFERASE"/>
    <property type="match status" value="1"/>
</dbReference>
<evidence type="ECO:0000313" key="4">
    <source>
        <dbReference type="EMBL" id="TQL50725.1"/>
    </source>
</evidence>
<evidence type="ECO:0000313" key="5">
    <source>
        <dbReference type="Proteomes" id="UP000319516"/>
    </source>
</evidence>
<proteinExistence type="predicted"/>
<dbReference type="AlphaFoldDB" id="A0A542YRK0"/>
<dbReference type="Pfam" id="PF03602">
    <property type="entry name" value="Cons_hypoth95"/>
    <property type="match status" value="1"/>
</dbReference>
<sequence length="206" mass="21641">MTRIIAGALGGRRIRTPRGSATRPTTDRVREALFARLQAWTDLDGAHVLDLYAGSGALGLEAASRGAATVLLVESDRSTAALLQDNIAALGVGDRCRVRRDRAERVVAGGPLGTAYDLVLLDPPYPLGEEGLAEVLRGLVGQGWLAERALVVVERSSRSAGPTWPPGLVPLDTKTYGQTTLHYAEESAPPPDGAREATSPSTAPSP</sequence>
<comment type="caution">
    <text evidence="4">The sequence shown here is derived from an EMBL/GenBank/DDBJ whole genome shotgun (WGS) entry which is preliminary data.</text>
</comment>
<evidence type="ECO:0000256" key="3">
    <source>
        <dbReference type="SAM" id="MobiDB-lite"/>
    </source>
</evidence>
<dbReference type="InterPro" id="IPR002052">
    <property type="entry name" value="DNA_methylase_N6_adenine_CS"/>
</dbReference>
<keyword evidence="1 4" id="KW-0489">Methyltransferase</keyword>
<evidence type="ECO:0000256" key="2">
    <source>
        <dbReference type="ARBA" id="ARBA00022679"/>
    </source>
</evidence>
<dbReference type="EMBL" id="VFOP01000001">
    <property type="protein sequence ID" value="TQL50725.1"/>
    <property type="molecule type" value="Genomic_DNA"/>
</dbReference>
<dbReference type="GO" id="GO:0003676">
    <property type="term" value="F:nucleic acid binding"/>
    <property type="evidence" value="ECO:0007669"/>
    <property type="project" value="InterPro"/>
</dbReference>